<keyword evidence="7" id="KW-1185">Reference proteome</keyword>
<dbReference type="Pfam" id="PF13365">
    <property type="entry name" value="Trypsin_2"/>
    <property type="match status" value="1"/>
</dbReference>
<dbReference type="InterPro" id="IPR015943">
    <property type="entry name" value="WD40/YVTN_repeat-like_dom_sf"/>
</dbReference>
<dbReference type="InParanoid" id="E3IW98"/>
<reference evidence="6 7" key="1">
    <citation type="submission" date="2010-10" db="EMBL/GenBank/DDBJ databases">
        <title>Complete sequence of Frankia sp. EuI1c.</title>
        <authorList>
            <consortium name="US DOE Joint Genome Institute"/>
            <person name="Lucas S."/>
            <person name="Copeland A."/>
            <person name="Lapidus A."/>
            <person name="Cheng J.-F."/>
            <person name="Bruce D."/>
            <person name="Goodwin L."/>
            <person name="Pitluck S."/>
            <person name="Chertkov O."/>
            <person name="Detter J.C."/>
            <person name="Han C."/>
            <person name="Tapia R."/>
            <person name="Land M."/>
            <person name="Hauser L."/>
            <person name="Jeffries C."/>
            <person name="Kyrpides N."/>
            <person name="Ivanova N."/>
            <person name="Mikhailova N."/>
            <person name="Beauchemin N."/>
            <person name="Sen A."/>
            <person name="Sur S.A."/>
            <person name="Gtari M."/>
            <person name="Wall L."/>
            <person name="Tisa L."/>
            <person name="Woyke T."/>
        </authorList>
    </citation>
    <scope>NUCLEOTIDE SEQUENCE [LARGE SCALE GENOMIC DNA]</scope>
    <source>
        <strain evidence="7">DSM 45817 / CECT 9037 / EuI1c</strain>
    </source>
</reference>
<evidence type="ECO:0000256" key="3">
    <source>
        <dbReference type="PROSITE-ProRule" id="PRU00221"/>
    </source>
</evidence>
<dbReference type="Pfam" id="PF00400">
    <property type="entry name" value="WD40"/>
    <property type="match status" value="4"/>
</dbReference>
<dbReference type="InterPro" id="IPR009003">
    <property type="entry name" value="Peptidase_S1_PA"/>
</dbReference>
<dbReference type="PRINTS" id="PR00320">
    <property type="entry name" value="GPROTEINBRPT"/>
</dbReference>
<evidence type="ECO:0000256" key="1">
    <source>
        <dbReference type="ARBA" id="ARBA00022574"/>
    </source>
</evidence>
<dbReference type="EMBL" id="CP002299">
    <property type="protein sequence ID" value="ADP78940.1"/>
    <property type="molecule type" value="Genomic_DNA"/>
</dbReference>
<protein>
    <submittedName>
        <fullName evidence="6">WD40 repeat, subgroup</fullName>
    </submittedName>
</protein>
<dbReference type="PANTHER" id="PTHR44129">
    <property type="entry name" value="WD REPEAT-CONTAINING PROTEIN POP1"/>
    <property type="match status" value="1"/>
</dbReference>
<name>E3IW98_PSEI1</name>
<organism evidence="6 7">
    <name type="scientific">Pseudofrankia inefficax (strain DSM 45817 / CECT 9037 / DDB 130130 / EuI1c)</name>
    <name type="common">Frankia inefficax</name>
    <dbReference type="NCBI Taxonomy" id="298654"/>
    <lineage>
        <taxon>Bacteria</taxon>
        <taxon>Bacillati</taxon>
        <taxon>Actinomycetota</taxon>
        <taxon>Actinomycetes</taxon>
        <taxon>Frankiales</taxon>
        <taxon>Frankiaceae</taxon>
        <taxon>Pseudofrankia</taxon>
    </lineage>
</organism>
<dbReference type="RefSeq" id="WP_013422061.1">
    <property type="nucleotide sequence ID" value="NC_014666.1"/>
</dbReference>
<dbReference type="PROSITE" id="PS00678">
    <property type="entry name" value="WD_REPEATS_1"/>
    <property type="match status" value="1"/>
</dbReference>
<dbReference type="STRING" id="298654.FraEuI1c_0862"/>
<feature type="repeat" description="WD" evidence="3">
    <location>
        <begin position="1195"/>
        <end position="1226"/>
    </location>
</feature>
<dbReference type="InterPro" id="IPR019775">
    <property type="entry name" value="WD40_repeat_CS"/>
</dbReference>
<dbReference type="eggNOG" id="COG2319">
    <property type="taxonomic scope" value="Bacteria"/>
</dbReference>
<dbReference type="SUPFAM" id="SSF50978">
    <property type="entry name" value="WD40 repeat-like"/>
    <property type="match status" value="2"/>
</dbReference>
<dbReference type="eggNOG" id="COG0265">
    <property type="taxonomic scope" value="Bacteria"/>
</dbReference>
<gene>
    <name evidence="6" type="ordered locus">FraEuI1c_0862</name>
</gene>
<evidence type="ECO:0000256" key="2">
    <source>
        <dbReference type="ARBA" id="ARBA00022737"/>
    </source>
</evidence>
<dbReference type="InterPro" id="IPR001680">
    <property type="entry name" value="WD40_rpt"/>
</dbReference>
<feature type="repeat" description="WD" evidence="3">
    <location>
        <begin position="1171"/>
        <end position="1185"/>
    </location>
</feature>
<dbReference type="SUPFAM" id="SSF50494">
    <property type="entry name" value="Trypsin-like serine proteases"/>
    <property type="match status" value="1"/>
</dbReference>
<dbReference type="GO" id="GO:0003677">
    <property type="term" value="F:DNA binding"/>
    <property type="evidence" value="ECO:0007669"/>
    <property type="project" value="UniProtKB-UniRule"/>
</dbReference>
<dbReference type="Gene3D" id="2.130.10.10">
    <property type="entry name" value="YVTN repeat-like/Quinoprotein amine dehydrogenase"/>
    <property type="match status" value="4"/>
</dbReference>
<dbReference type="PROSITE" id="PS51740">
    <property type="entry name" value="SPOVT_ABRB"/>
    <property type="match status" value="1"/>
</dbReference>
<sequence>MAIVPLAVRVVEVIADRGAEMSPRYRYGSGCVVAGGWVLTAAHVVAAALGVVVRTSDKVVRAAALDPRFIGDVDGPGPDLALVSVVGLDLPPMGLAKVDRDSPTGDPVERCHAIGYPAFMERAGPDGVPVRDTVDAFGHIPALSLLAGGLLSLQVSSTPRPLPPERVAVGESEWSGMSGGPVVAEGFLVGVVTEHAPRAGSSALTLTPLTALQADSDHPGWSRGVTEPAGWWARLGVSGPGALRWLPIGPVGSARPAYQATVREIHRRTSPLVGRQRELADIASFAVGSEGYRCLVGGAWAGKTSLLAEAVVAALPPQVDVVSYFLSRREADADSARFLAAVVPQLAYLVGDQEPPTADLHQLRALWQRAVDRAAAQDRHLLLVVDGLDEDLRPPGLPSVAAVLPAGVGGRAHVLVASRPYPALPGDVPVGHPLPAVQPVEVEPFAGAQELAALARQEIDELTRDDETGLAADVLGLLAAAAGPLAIEDLTALAEVAPRSAALTRKVRRLLSDRAARSVQPVGPTGARRWQFAHESLLAHARTHDDLADPDFRRRIDRWADGWRDAGWPAPTDGGDGTPRYLLDSYACTLARQPQRLSGLAGDAGWVVAAIETAGADWVLADLRRAAAADPTHPAVAATLATVTGQAHQLRLSPLLHQPGYVARQLCLQAAELAEDRLAADLRTRLRAQPGPGLVPLWTTRRASPALAAELGRHDGPVRTMTALPDGRVATAVTGGRLLAWDPAAPDADPTELGRNGRSAFPAAVRAMAVLPDGRLATAGTGGRLLAWDPAAPGTPPTELGRHDHVSAMAVLPDGRLATNEYYGRLLLWDPTQPDAAPTQLGRHGNAVAALPDGRLVTSGSLVDGQLLVWDPATPGTGPIELGYGTLQAPVVLLDGRVAAPGFDGRPLLWDPAAPGADPTELGGVNNAIKVAAALPDGRLATGSHDGRVLVWDPTLPGTDPTELGRHDDEVLAMAVLPDGRLATGGGDGRVLLWDPTLPDIGPTELGRHDQWVLAVTTLLDGRLASGGADGRILRWDPARPSAGPTELGHGVVQAAAVLPDGRLATGNLNGPMLLWEPAAPGAGPTELGRDDTSVLAMAVLPDGRLATGGGDPRVLLWDPATPGIDPTELGRHDGPVPAMYTLATGNGPPIEVGRGNISVEAVAVLPDGRIVTGGTDGQVLLWDLTQPEAGPIELGRHDGPVRAVAVLPDGRIVTGGTDRRVLLWDPTAPGTEMAQLSCSVTTLATGPLGQDRSSLLVVAHQGSGISFWSVIGDQEI</sequence>
<dbReference type="OrthoDB" id="414967at2"/>
<dbReference type="eggNOG" id="COG3903">
    <property type="taxonomic scope" value="Bacteria"/>
</dbReference>
<evidence type="ECO:0000259" key="5">
    <source>
        <dbReference type="PROSITE" id="PS51740"/>
    </source>
</evidence>
<dbReference type="Gene3D" id="2.40.10.120">
    <property type="match status" value="1"/>
</dbReference>
<keyword evidence="4" id="KW-0238">DNA-binding</keyword>
<dbReference type="SMART" id="SM00320">
    <property type="entry name" value="WD40"/>
    <property type="match status" value="10"/>
</dbReference>
<dbReference type="Proteomes" id="UP000002484">
    <property type="component" value="Chromosome"/>
</dbReference>
<dbReference type="InterPro" id="IPR007159">
    <property type="entry name" value="SpoVT-AbrB_dom"/>
</dbReference>
<dbReference type="InterPro" id="IPR020472">
    <property type="entry name" value="WD40_PAC1"/>
</dbReference>
<dbReference type="PROSITE" id="PS50082">
    <property type="entry name" value="WD_REPEATS_2"/>
    <property type="match status" value="3"/>
</dbReference>
<accession>E3IW98</accession>
<evidence type="ECO:0000313" key="6">
    <source>
        <dbReference type="EMBL" id="ADP78940.1"/>
    </source>
</evidence>
<dbReference type="KEGG" id="fri:FraEuI1c_0862"/>
<feature type="domain" description="SpoVT-AbrB" evidence="5">
    <location>
        <begin position="748"/>
        <end position="792"/>
    </location>
</feature>
<evidence type="ECO:0000256" key="4">
    <source>
        <dbReference type="PROSITE-ProRule" id="PRU01076"/>
    </source>
</evidence>
<proteinExistence type="predicted"/>
<keyword evidence="2" id="KW-0677">Repeat</keyword>
<keyword evidence="1 3" id="KW-0853">WD repeat</keyword>
<evidence type="ECO:0000313" key="7">
    <source>
        <dbReference type="Proteomes" id="UP000002484"/>
    </source>
</evidence>
<dbReference type="InterPro" id="IPR036322">
    <property type="entry name" value="WD40_repeat_dom_sf"/>
</dbReference>
<dbReference type="InterPro" id="IPR050349">
    <property type="entry name" value="WD_LIS1/nudF_dynein_reg"/>
</dbReference>
<dbReference type="HOGENOM" id="CLU_263400_0_0_11"/>
<dbReference type="PROSITE" id="PS50294">
    <property type="entry name" value="WD_REPEATS_REGION"/>
    <property type="match status" value="2"/>
</dbReference>
<dbReference type="AlphaFoldDB" id="E3IW98"/>
<feature type="repeat" description="WD" evidence="3">
    <location>
        <begin position="964"/>
        <end position="995"/>
    </location>
</feature>